<feature type="signal peptide" evidence="7">
    <location>
        <begin position="1"/>
        <end position="24"/>
    </location>
</feature>
<dbReference type="Gene3D" id="3.10.200.10">
    <property type="entry name" value="Alpha carbonic anhydrase"/>
    <property type="match status" value="1"/>
</dbReference>
<dbReference type="InterPro" id="IPR001148">
    <property type="entry name" value="CA_dom"/>
</dbReference>
<evidence type="ECO:0000256" key="4">
    <source>
        <dbReference type="ARBA" id="ARBA00022833"/>
    </source>
</evidence>
<dbReference type="PANTHER" id="PTHR18952:SF265">
    <property type="entry name" value="CARBONIC ANHYDRASE"/>
    <property type="match status" value="1"/>
</dbReference>
<dbReference type="RefSeq" id="WP_125486628.1">
    <property type="nucleotide sequence ID" value="NZ_RSDW01000001.1"/>
</dbReference>
<keyword evidence="4" id="KW-0862">Zinc</keyword>
<evidence type="ECO:0000313" key="10">
    <source>
        <dbReference type="Proteomes" id="UP000269669"/>
    </source>
</evidence>
<dbReference type="GO" id="GO:0004089">
    <property type="term" value="F:carbonate dehydratase activity"/>
    <property type="evidence" value="ECO:0007669"/>
    <property type="project" value="UniProtKB-EC"/>
</dbReference>
<evidence type="ECO:0000256" key="6">
    <source>
        <dbReference type="ARBA" id="ARBA00048348"/>
    </source>
</evidence>
<dbReference type="EMBL" id="RSDW01000001">
    <property type="protein sequence ID" value="RSL18239.1"/>
    <property type="molecule type" value="Genomic_DNA"/>
</dbReference>
<dbReference type="CDD" id="cd03124">
    <property type="entry name" value="alpha_CA_prokaryotic_like"/>
    <property type="match status" value="1"/>
</dbReference>
<evidence type="ECO:0000313" key="9">
    <source>
        <dbReference type="EMBL" id="RSL18239.1"/>
    </source>
</evidence>
<dbReference type="EC" id="4.2.1.1" evidence="2"/>
<dbReference type="Proteomes" id="UP000269669">
    <property type="component" value="Unassembled WGS sequence"/>
</dbReference>
<dbReference type="OrthoDB" id="5327615at2"/>
<accession>A0A3R9NW77</accession>
<comment type="catalytic activity">
    <reaction evidence="6">
        <text>hydrogencarbonate + H(+) = CO2 + H2O</text>
        <dbReference type="Rhea" id="RHEA:10748"/>
        <dbReference type="ChEBI" id="CHEBI:15377"/>
        <dbReference type="ChEBI" id="CHEBI:15378"/>
        <dbReference type="ChEBI" id="CHEBI:16526"/>
        <dbReference type="ChEBI" id="CHEBI:17544"/>
        <dbReference type="EC" id="4.2.1.1"/>
    </reaction>
</comment>
<sequence length="255" mass="28605">MRLRNRSLHTIVGCALVLSAAGGAQEHQNTEHTWDYSTTRGPGHWGDLKPEFAPCKNGHRQSPIDIRGPVKADLPPIQFDYKPSPLNIVDNGHTILITYSPGSFITVGGKRYELKQFHFHRPSEEKINGKRYDMAVHLVHADEKGNAAVVAILLEKGEGNDLIGRLWKDMPKEKEKVESEKDVQIDADGLLPPDHSYYTFLGSLTTPPCSEDVTWFVLKHPVSVSASEIEQFSKLYRNDARPTQPLYGRVVLESK</sequence>
<protein>
    <recommendedName>
        <fullName evidence="2">carbonic anhydrase</fullName>
        <ecNumber evidence="2">4.2.1.1</ecNumber>
    </recommendedName>
</protein>
<gene>
    <name evidence="9" type="ORF">EDE15_3800</name>
</gene>
<dbReference type="PANTHER" id="PTHR18952">
    <property type="entry name" value="CARBONIC ANHYDRASE"/>
    <property type="match status" value="1"/>
</dbReference>
<dbReference type="AlphaFoldDB" id="A0A3R9NW77"/>
<name>A0A3R9NW77_9BACT</name>
<dbReference type="InterPro" id="IPR023561">
    <property type="entry name" value="Carbonic_anhydrase_a-class"/>
</dbReference>
<dbReference type="PROSITE" id="PS51144">
    <property type="entry name" value="ALPHA_CA_2"/>
    <property type="match status" value="1"/>
</dbReference>
<proteinExistence type="inferred from homology"/>
<evidence type="ECO:0000256" key="1">
    <source>
        <dbReference type="ARBA" id="ARBA00010718"/>
    </source>
</evidence>
<keyword evidence="3" id="KW-0479">Metal-binding</keyword>
<keyword evidence="7" id="KW-0732">Signal</keyword>
<dbReference type="SUPFAM" id="SSF51069">
    <property type="entry name" value="Carbonic anhydrase"/>
    <property type="match status" value="1"/>
</dbReference>
<dbReference type="SMART" id="SM01057">
    <property type="entry name" value="Carb_anhydrase"/>
    <property type="match status" value="1"/>
</dbReference>
<feature type="domain" description="Alpha-carbonic anhydrase" evidence="8">
    <location>
        <begin position="32"/>
        <end position="255"/>
    </location>
</feature>
<evidence type="ECO:0000256" key="5">
    <source>
        <dbReference type="ARBA" id="ARBA00023239"/>
    </source>
</evidence>
<dbReference type="GO" id="GO:0008270">
    <property type="term" value="F:zinc ion binding"/>
    <property type="evidence" value="ECO:0007669"/>
    <property type="project" value="InterPro"/>
</dbReference>
<dbReference type="InterPro" id="IPR036398">
    <property type="entry name" value="CA_dom_sf"/>
</dbReference>
<keyword evidence="10" id="KW-1185">Reference proteome</keyword>
<organism evidence="9 10">
    <name type="scientific">Edaphobacter aggregans</name>
    <dbReference type="NCBI Taxonomy" id="570835"/>
    <lineage>
        <taxon>Bacteria</taxon>
        <taxon>Pseudomonadati</taxon>
        <taxon>Acidobacteriota</taxon>
        <taxon>Terriglobia</taxon>
        <taxon>Terriglobales</taxon>
        <taxon>Acidobacteriaceae</taxon>
        <taxon>Edaphobacter</taxon>
    </lineage>
</organism>
<keyword evidence="5" id="KW-0456">Lyase</keyword>
<evidence type="ECO:0000259" key="8">
    <source>
        <dbReference type="PROSITE" id="PS51144"/>
    </source>
</evidence>
<evidence type="ECO:0000256" key="7">
    <source>
        <dbReference type="SAM" id="SignalP"/>
    </source>
</evidence>
<feature type="chain" id="PRO_5018777873" description="carbonic anhydrase" evidence="7">
    <location>
        <begin position="25"/>
        <end position="255"/>
    </location>
</feature>
<dbReference type="Pfam" id="PF00194">
    <property type="entry name" value="Carb_anhydrase"/>
    <property type="match status" value="1"/>
</dbReference>
<evidence type="ECO:0000256" key="2">
    <source>
        <dbReference type="ARBA" id="ARBA00012925"/>
    </source>
</evidence>
<reference evidence="9 10" key="1">
    <citation type="submission" date="2018-12" db="EMBL/GenBank/DDBJ databases">
        <title>Sequencing of bacterial isolates from soil warming experiment in Harvard Forest, Massachusetts, USA.</title>
        <authorList>
            <person name="Deangelis K."/>
        </authorList>
    </citation>
    <scope>NUCLEOTIDE SEQUENCE [LARGE SCALE GENOMIC DNA]</scope>
    <source>
        <strain evidence="9 10">EB153</strain>
    </source>
</reference>
<comment type="caution">
    <text evidence="9">The sequence shown here is derived from an EMBL/GenBank/DDBJ whole genome shotgun (WGS) entry which is preliminary data.</text>
</comment>
<dbReference type="InterPro" id="IPR041891">
    <property type="entry name" value="Alpha_CA_prokaryot-like"/>
</dbReference>
<comment type="similarity">
    <text evidence="1">Belongs to the alpha-carbonic anhydrase family.</text>
</comment>
<evidence type="ECO:0000256" key="3">
    <source>
        <dbReference type="ARBA" id="ARBA00022723"/>
    </source>
</evidence>